<accession>A0A1B6NQC7</accession>
<evidence type="ECO:0000313" key="1">
    <source>
        <dbReference type="EMBL" id="KTF05665.1"/>
    </source>
</evidence>
<reference evidence="1" key="1">
    <citation type="submission" date="2013-11" db="EMBL/GenBank/DDBJ databases">
        <title>Microbial diversity, functional groups and degradation webs in Northern and Southern Mediterranean and Red Sea marine crude oil polluted sites.</title>
        <authorList>
            <person name="Daffonchio D."/>
            <person name="Mapelli F."/>
            <person name="Ferrer M."/>
            <person name="Richter M."/>
            <person name="Cherif A."/>
            <person name="Malkawi H.I."/>
            <person name="Yakimov M.M."/>
            <person name="Abdel-Fattah Y.R."/>
            <person name="Blaghen M."/>
            <person name="Golyshin P.N."/>
            <person name="Kalogerakis N."/>
            <person name="Boon N."/>
            <person name="Magagnini M."/>
            <person name="Fava F."/>
        </authorList>
    </citation>
    <scope>NUCLEOTIDE SEQUENCE</scope>
</reference>
<feature type="non-terminal residue" evidence="1">
    <location>
        <position position="42"/>
    </location>
</feature>
<organism evidence="1">
    <name type="scientific">marine sediment metagenome</name>
    <dbReference type="NCBI Taxonomy" id="412755"/>
    <lineage>
        <taxon>unclassified sequences</taxon>
        <taxon>metagenomes</taxon>
        <taxon>ecological metagenomes</taxon>
    </lineage>
</organism>
<protein>
    <submittedName>
        <fullName evidence="1">Uncharacterized protein</fullName>
    </submittedName>
</protein>
<proteinExistence type="predicted"/>
<sequence length="42" mass="4921">MNYNQDSVSSFFDNLFGIEAIDKFVAKEFGFVDELEQEDRLI</sequence>
<gene>
    <name evidence="1" type="ORF">MGSAQ_002840</name>
</gene>
<name>A0A1B6NQC7_9ZZZZ</name>
<dbReference type="AlphaFoldDB" id="A0A1B6NQC7"/>
<dbReference type="EMBL" id="AYSL01001642">
    <property type="protein sequence ID" value="KTF05665.1"/>
    <property type="molecule type" value="Genomic_DNA"/>
</dbReference>
<comment type="caution">
    <text evidence="1">The sequence shown here is derived from an EMBL/GenBank/DDBJ whole genome shotgun (WGS) entry which is preliminary data.</text>
</comment>